<protein>
    <recommendedName>
        <fullName evidence="6">WDR5-like beta-propeller domain-containing protein</fullName>
    </recommendedName>
</protein>
<keyword evidence="5" id="KW-0472">Membrane</keyword>
<keyword evidence="8" id="KW-1185">Reference proteome</keyword>
<feature type="compositionally biased region" description="Basic and acidic residues" evidence="4">
    <location>
        <begin position="388"/>
        <end position="402"/>
    </location>
</feature>
<feature type="transmembrane region" description="Helical" evidence="5">
    <location>
        <begin position="105"/>
        <end position="124"/>
    </location>
</feature>
<dbReference type="InterPro" id="IPR036322">
    <property type="entry name" value="WD40_repeat_dom_sf"/>
</dbReference>
<feature type="repeat" description="WD" evidence="3">
    <location>
        <begin position="440"/>
        <end position="481"/>
    </location>
</feature>
<accession>A0AAN7DB47</accession>
<feature type="region of interest" description="Disordered" evidence="4">
    <location>
        <begin position="273"/>
        <end position="293"/>
    </location>
</feature>
<evidence type="ECO:0000256" key="4">
    <source>
        <dbReference type="SAM" id="MobiDB-lite"/>
    </source>
</evidence>
<keyword evidence="1 3" id="KW-0853">WD repeat</keyword>
<dbReference type="InterPro" id="IPR001680">
    <property type="entry name" value="WD40_rpt"/>
</dbReference>
<dbReference type="PANTHER" id="PTHR22847">
    <property type="entry name" value="WD40 REPEAT PROTEIN"/>
    <property type="match status" value="1"/>
</dbReference>
<reference evidence="7 8" key="1">
    <citation type="submission" date="2022-11" db="EMBL/GenBank/DDBJ databases">
        <title>Mucor velutinosus strain NIH1002 WGS.</title>
        <authorList>
            <person name="Subramanian P."/>
            <person name="Mullikin J.C."/>
            <person name="Segre J.A."/>
            <person name="Zelazny A.M."/>
        </authorList>
    </citation>
    <scope>NUCLEOTIDE SEQUENCE [LARGE SCALE GENOMIC DNA]</scope>
    <source>
        <strain evidence="7 8">NIH1002</strain>
    </source>
</reference>
<dbReference type="InterPro" id="IPR015943">
    <property type="entry name" value="WD40/YVTN_repeat-like_dom_sf"/>
</dbReference>
<feature type="transmembrane region" description="Helical" evidence="5">
    <location>
        <begin position="217"/>
        <end position="238"/>
    </location>
</feature>
<evidence type="ECO:0000256" key="5">
    <source>
        <dbReference type="SAM" id="Phobius"/>
    </source>
</evidence>
<feature type="repeat" description="WD" evidence="3">
    <location>
        <begin position="482"/>
        <end position="523"/>
    </location>
</feature>
<sequence length="737" mass="82722">MNMALPPDAQMYIDLLANITAEDVRYEYLNDSTKRYFRHTASTVVYMSVCLGCTIWQLMAAAELVYKARKWLHFAVLFETVLSFLVISCSILNPLTDVTCELRFWVSIISVNLGGCCIQTILLYKAYICYDRAKWLIIIGSLINTGYIALTFVYGTFGKVPTYKDLMGNCVMTNLEWPALAKLGLDIASNVFLSFAFLMVIYRHYRIFGNSLHKSLLSSGLIFSVGVIASNIVTAILISCRTMGGLSADLYSFDWVITSYLLIKQFKMNKPKASNKANEEDDDEDGQDETQFKKSIASSNHSFDIVTLRRNTVTHEQALHKESIQKSNTILENQGDIDLEKNRFSDGVLSAITTVNPSLDAHYVCSHCLAHSPLFMDHYQSMETPQSEQHKSDDSKRPREEDSGADQQQPAEKKQDADNAPAPKPRPEQRKPQYELKYSLVGHRMSVSSVKFSPDGKWLASCSADKTIKIWHALDGKYEATLEGHTQGISDCAWSSDSQNLCSASDDRTIRIWSLATRETVKVLKGHSNYVFCVNYNPQSNLIVSGSFDESIKIWDVKKGKCMKTLPAHSDPVSAVHFNRDGTMIVSCSHDGLIRIWDTASGQCLKTLVDDDNPPVSFVKFSPNGKYILASTLDNTLRLWNYHTGKCLKTYRGHENSKYCIFASFSVTGGKWIVSGSEDHNIYIWNLQTKEIVQKLEGHSDVVLCIACHPTMNIIASGSIDQDKSVKLWFDKSQPSA</sequence>
<proteinExistence type="predicted"/>
<evidence type="ECO:0000256" key="2">
    <source>
        <dbReference type="ARBA" id="ARBA00022737"/>
    </source>
</evidence>
<dbReference type="PROSITE" id="PS50082">
    <property type="entry name" value="WD_REPEATS_2"/>
    <property type="match status" value="6"/>
</dbReference>
<dbReference type="GO" id="GO:0042393">
    <property type="term" value="F:histone binding"/>
    <property type="evidence" value="ECO:0007669"/>
    <property type="project" value="TreeGrafter"/>
</dbReference>
<dbReference type="SMART" id="SM00320">
    <property type="entry name" value="WD40"/>
    <property type="match status" value="7"/>
</dbReference>
<feature type="transmembrane region" description="Helical" evidence="5">
    <location>
        <begin position="71"/>
        <end position="93"/>
    </location>
</feature>
<dbReference type="InterPro" id="IPR059122">
    <property type="entry name" value="Beta-prop_WDR5-like"/>
</dbReference>
<evidence type="ECO:0000259" key="6">
    <source>
        <dbReference type="Pfam" id="PF25175"/>
    </source>
</evidence>
<feature type="repeat" description="WD" evidence="3">
    <location>
        <begin position="609"/>
        <end position="650"/>
    </location>
</feature>
<keyword evidence="2" id="KW-0677">Repeat</keyword>
<feature type="repeat" description="WD" evidence="3">
    <location>
        <begin position="566"/>
        <end position="607"/>
    </location>
</feature>
<dbReference type="RefSeq" id="XP_064680749.1">
    <property type="nucleotide sequence ID" value="XM_064825372.1"/>
</dbReference>
<dbReference type="AlphaFoldDB" id="A0AAN7DB47"/>
<feature type="transmembrane region" description="Helical" evidence="5">
    <location>
        <begin position="36"/>
        <end position="59"/>
    </location>
</feature>
<dbReference type="EMBL" id="JASEJX010000016">
    <property type="protein sequence ID" value="KAK4514083.1"/>
    <property type="molecule type" value="Genomic_DNA"/>
</dbReference>
<gene>
    <name evidence="7" type="ORF">ATC70_006091</name>
</gene>
<feature type="repeat" description="WD" evidence="3">
    <location>
        <begin position="524"/>
        <end position="565"/>
    </location>
</feature>
<dbReference type="InterPro" id="IPR019775">
    <property type="entry name" value="WD40_repeat_CS"/>
</dbReference>
<dbReference type="SUPFAM" id="SSF50978">
    <property type="entry name" value="WD40 repeat-like"/>
    <property type="match status" value="1"/>
</dbReference>
<keyword evidence="5" id="KW-0812">Transmembrane</keyword>
<evidence type="ECO:0000313" key="7">
    <source>
        <dbReference type="EMBL" id="KAK4514083.1"/>
    </source>
</evidence>
<dbReference type="GO" id="GO:0048188">
    <property type="term" value="C:Set1C/COMPASS complex"/>
    <property type="evidence" value="ECO:0007669"/>
    <property type="project" value="TreeGrafter"/>
</dbReference>
<evidence type="ECO:0000313" key="8">
    <source>
        <dbReference type="Proteomes" id="UP001304243"/>
    </source>
</evidence>
<feature type="compositionally biased region" description="Acidic residues" evidence="4">
    <location>
        <begin position="279"/>
        <end position="288"/>
    </location>
</feature>
<feature type="region of interest" description="Disordered" evidence="4">
    <location>
        <begin position="382"/>
        <end position="433"/>
    </location>
</feature>
<evidence type="ECO:0000256" key="3">
    <source>
        <dbReference type="PROSITE-ProRule" id="PRU00221"/>
    </source>
</evidence>
<dbReference type="FunFam" id="2.130.10.10:FF:000228">
    <property type="entry name" value="COMPASS-like H3K4 histone methylase component WDR5A"/>
    <property type="match status" value="1"/>
</dbReference>
<dbReference type="PRINTS" id="PR00320">
    <property type="entry name" value="GPROTEINBRPT"/>
</dbReference>
<keyword evidence="5" id="KW-1133">Transmembrane helix</keyword>
<dbReference type="GeneID" id="89949777"/>
<name>A0AAN7DB47_9FUNG</name>
<dbReference type="CDD" id="cd00200">
    <property type="entry name" value="WD40"/>
    <property type="match status" value="1"/>
</dbReference>
<feature type="domain" description="WDR5-like beta-propeller" evidence="6">
    <location>
        <begin position="440"/>
        <end position="729"/>
    </location>
</feature>
<dbReference type="PANTHER" id="PTHR22847:SF637">
    <property type="entry name" value="WD REPEAT DOMAIN 5B"/>
    <property type="match status" value="1"/>
</dbReference>
<dbReference type="Proteomes" id="UP001304243">
    <property type="component" value="Unassembled WGS sequence"/>
</dbReference>
<dbReference type="PROSITE" id="PS00678">
    <property type="entry name" value="WD_REPEATS_1"/>
    <property type="match status" value="3"/>
</dbReference>
<feature type="transmembrane region" description="Helical" evidence="5">
    <location>
        <begin position="136"/>
        <end position="157"/>
    </location>
</feature>
<dbReference type="PROSITE" id="PS50294">
    <property type="entry name" value="WD_REPEATS_REGION"/>
    <property type="match status" value="5"/>
</dbReference>
<feature type="transmembrane region" description="Helical" evidence="5">
    <location>
        <begin position="187"/>
        <end position="205"/>
    </location>
</feature>
<feature type="repeat" description="WD" evidence="3">
    <location>
        <begin position="651"/>
        <end position="695"/>
    </location>
</feature>
<comment type="caution">
    <text evidence="7">The sequence shown here is derived from an EMBL/GenBank/DDBJ whole genome shotgun (WGS) entry which is preliminary data.</text>
</comment>
<organism evidence="7 8">
    <name type="scientific">Mucor velutinosus</name>
    <dbReference type="NCBI Taxonomy" id="708070"/>
    <lineage>
        <taxon>Eukaryota</taxon>
        <taxon>Fungi</taxon>
        <taxon>Fungi incertae sedis</taxon>
        <taxon>Mucoromycota</taxon>
        <taxon>Mucoromycotina</taxon>
        <taxon>Mucoromycetes</taxon>
        <taxon>Mucorales</taxon>
        <taxon>Mucorineae</taxon>
        <taxon>Mucoraceae</taxon>
        <taxon>Mucor</taxon>
    </lineage>
</organism>
<dbReference type="Pfam" id="PF25175">
    <property type="entry name" value="Beta-prop_WDR5"/>
    <property type="match status" value="1"/>
</dbReference>
<dbReference type="Gene3D" id="2.130.10.10">
    <property type="entry name" value="YVTN repeat-like/Quinoprotein amine dehydrogenase"/>
    <property type="match status" value="1"/>
</dbReference>
<evidence type="ECO:0000256" key="1">
    <source>
        <dbReference type="ARBA" id="ARBA00022574"/>
    </source>
</evidence>
<dbReference type="InterPro" id="IPR020472">
    <property type="entry name" value="WD40_PAC1"/>
</dbReference>